<name>A0A2P2PS33_RHIMU</name>
<evidence type="ECO:0000313" key="1">
    <source>
        <dbReference type="EMBL" id="MBX57503.1"/>
    </source>
</evidence>
<accession>A0A2P2PS33</accession>
<sequence>MIICDEGHCFLVLGFQCTIYLTDTNLKWQHVCLWPWIY</sequence>
<organism evidence="1">
    <name type="scientific">Rhizophora mucronata</name>
    <name type="common">Asiatic mangrove</name>
    <dbReference type="NCBI Taxonomy" id="61149"/>
    <lineage>
        <taxon>Eukaryota</taxon>
        <taxon>Viridiplantae</taxon>
        <taxon>Streptophyta</taxon>
        <taxon>Embryophyta</taxon>
        <taxon>Tracheophyta</taxon>
        <taxon>Spermatophyta</taxon>
        <taxon>Magnoliopsida</taxon>
        <taxon>eudicotyledons</taxon>
        <taxon>Gunneridae</taxon>
        <taxon>Pentapetalae</taxon>
        <taxon>rosids</taxon>
        <taxon>fabids</taxon>
        <taxon>Malpighiales</taxon>
        <taxon>Rhizophoraceae</taxon>
        <taxon>Rhizophora</taxon>
    </lineage>
</organism>
<dbReference type="AlphaFoldDB" id="A0A2P2PS33"/>
<dbReference type="EMBL" id="GGEC01077019">
    <property type="protein sequence ID" value="MBX57503.1"/>
    <property type="molecule type" value="Transcribed_RNA"/>
</dbReference>
<proteinExistence type="predicted"/>
<protein>
    <submittedName>
        <fullName evidence="1">Uncharacterized protein</fullName>
    </submittedName>
</protein>
<reference evidence="1" key="1">
    <citation type="submission" date="2018-02" db="EMBL/GenBank/DDBJ databases">
        <title>Rhizophora mucronata_Transcriptome.</title>
        <authorList>
            <person name="Meera S.P."/>
            <person name="Sreeshan A."/>
            <person name="Augustine A."/>
        </authorList>
    </citation>
    <scope>NUCLEOTIDE SEQUENCE</scope>
    <source>
        <tissue evidence="1">Leaf</tissue>
    </source>
</reference>